<gene>
    <name evidence="3" type="ORF">BC938DRAFT_484221</name>
</gene>
<dbReference type="CDD" id="cd17039">
    <property type="entry name" value="Ubl_ubiquitin_like"/>
    <property type="match status" value="1"/>
</dbReference>
<dbReference type="SUPFAM" id="SSF54236">
    <property type="entry name" value="Ubiquitin-like"/>
    <property type="match status" value="1"/>
</dbReference>
<dbReference type="Gene3D" id="3.10.20.90">
    <property type="entry name" value="Phosphatidylinositol 3-kinase Catalytic Subunit, Chain A, domain 1"/>
    <property type="match status" value="1"/>
</dbReference>
<evidence type="ECO:0000259" key="2">
    <source>
        <dbReference type="PROSITE" id="PS50053"/>
    </source>
</evidence>
<feature type="domain" description="Ubiquitin-like" evidence="2">
    <location>
        <begin position="55"/>
        <end position="95"/>
    </location>
</feature>
<evidence type="ECO:0000313" key="3">
    <source>
        <dbReference type="EMBL" id="RUS26708.1"/>
    </source>
</evidence>
<protein>
    <recommendedName>
        <fullName evidence="2">Ubiquitin-like domain-containing protein</fullName>
    </recommendedName>
</protein>
<evidence type="ECO:0000313" key="4">
    <source>
        <dbReference type="Proteomes" id="UP000274822"/>
    </source>
</evidence>
<name>A0A433QA68_9FUNG</name>
<dbReference type="Proteomes" id="UP000274822">
    <property type="component" value="Unassembled WGS sequence"/>
</dbReference>
<dbReference type="InterPro" id="IPR029071">
    <property type="entry name" value="Ubiquitin-like_domsf"/>
</dbReference>
<dbReference type="EMBL" id="RBNJ01009833">
    <property type="protein sequence ID" value="RUS26708.1"/>
    <property type="molecule type" value="Genomic_DNA"/>
</dbReference>
<comment type="caution">
    <text evidence="3">The sequence shown here is derived from an EMBL/GenBank/DDBJ whole genome shotgun (WGS) entry which is preliminary data.</text>
</comment>
<keyword evidence="4" id="KW-1185">Reference proteome</keyword>
<dbReference type="AlphaFoldDB" id="A0A433QA68"/>
<dbReference type="InterPro" id="IPR000626">
    <property type="entry name" value="Ubiquitin-like_dom"/>
</dbReference>
<evidence type="ECO:0000256" key="1">
    <source>
        <dbReference type="SAM" id="MobiDB-lite"/>
    </source>
</evidence>
<sequence length="255" mass="28481">MTFGETVLTLGQIFSATHTGAISPFHTQLSMHHNHQIIINLFASLKPLCLHFDPVSSDHTVASLKRRLHDLTSIPPAAQRLTTLGGRTLADETPLFDPADQAGPVAFNLSLRLLGGSGGFGGERGWLAAQGLMELEMDERRIGTVDEARRLADILEQQPSPAKAMHEWLRRKIERGLWEPPLKRCRFDDRTNVSLEDVIEMAGSWDEQMYDEEEDKAIVDVGIDANEETDSGYPGVCNRVDKGKSRETKKRKERP</sequence>
<reference evidence="3 4" key="1">
    <citation type="journal article" date="2018" name="New Phytol.">
        <title>Phylogenomics of Endogonaceae and evolution of mycorrhizas within Mucoromycota.</title>
        <authorList>
            <person name="Chang Y."/>
            <person name="Desiro A."/>
            <person name="Na H."/>
            <person name="Sandor L."/>
            <person name="Lipzen A."/>
            <person name="Clum A."/>
            <person name="Barry K."/>
            <person name="Grigoriev I.V."/>
            <person name="Martin F.M."/>
            <person name="Stajich J.E."/>
            <person name="Smith M.E."/>
            <person name="Bonito G."/>
            <person name="Spatafora J.W."/>
        </authorList>
    </citation>
    <scope>NUCLEOTIDE SEQUENCE [LARGE SCALE GENOMIC DNA]</scope>
    <source>
        <strain evidence="3 4">AD002</strain>
    </source>
</reference>
<proteinExistence type="predicted"/>
<dbReference type="PROSITE" id="PS50053">
    <property type="entry name" value="UBIQUITIN_2"/>
    <property type="match status" value="1"/>
</dbReference>
<feature type="region of interest" description="Disordered" evidence="1">
    <location>
        <begin position="225"/>
        <end position="255"/>
    </location>
</feature>
<accession>A0A433QA68</accession>
<organism evidence="3 4">
    <name type="scientific">Jimgerdemannia flammicorona</name>
    <dbReference type="NCBI Taxonomy" id="994334"/>
    <lineage>
        <taxon>Eukaryota</taxon>
        <taxon>Fungi</taxon>
        <taxon>Fungi incertae sedis</taxon>
        <taxon>Mucoromycota</taxon>
        <taxon>Mucoromycotina</taxon>
        <taxon>Endogonomycetes</taxon>
        <taxon>Endogonales</taxon>
        <taxon>Endogonaceae</taxon>
        <taxon>Jimgerdemannia</taxon>
    </lineage>
</organism>